<evidence type="ECO:0000259" key="2">
    <source>
        <dbReference type="PROSITE" id="PS50965"/>
    </source>
</evidence>
<dbReference type="AlphaFoldDB" id="A0A9D9H0B3"/>
<dbReference type="PROSITE" id="PS50965">
    <property type="entry name" value="NERD"/>
    <property type="match status" value="1"/>
</dbReference>
<dbReference type="Proteomes" id="UP000823632">
    <property type="component" value="Unassembled WGS sequence"/>
</dbReference>
<dbReference type="InterPro" id="IPR011528">
    <property type="entry name" value="NERD"/>
</dbReference>
<dbReference type="Pfam" id="PF08378">
    <property type="entry name" value="NERD"/>
    <property type="match status" value="1"/>
</dbReference>
<name>A0A9D9H0B3_9BACT</name>
<proteinExistence type="predicted"/>
<reference evidence="3" key="1">
    <citation type="submission" date="2020-10" db="EMBL/GenBank/DDBJ databases">
        <authorList>
            <person name="Gilroy R."/>
        </authorList>
    </citation>
    <scope>NUCLEOTIDE SEQUENCE</scope>
    <source>
        <strain evidence="3">10192</strain>
    </source>
</reference>
<feature type="transmembrane region" description="Helical" evidence="1">
    <location>
        <begin position="6"/>
        <end position="24"/>
    </location>
</feature>
<comment type="caution">
    <text evidence="3">The sequence shown here is derived from an EMBL/GenBank/DDBJ whole genome shotgun (WGS) entry which is preliminary data.</text>
</comment>
<protein>
    <submittedName>
        <fullName evidence="3">NERD domain-containing protein</fullName>
    </submittedName>
</protein>
<organism evidence="3 4">
    <name type="scientific">Candidatus Scatousia excrementipullorum</name>
    <dbReference type="NCBI Taxonomy" id="2840936"/>
    <lineage>
        <taxon>Bacteria</taxon>
        <taxon>Candidatus Scatousia</taxon>
    </lineage>
</organism>
<feature type="domain" description="NERD" evidence="2">
    <location>
        <begin position="49"/>
        <end position="171"/>
    </location>
</feature>
<gene>
    <name evidence="3" type="ORF">IAC76_09700</name>
</gene>
<evidence type="ECO:0000256" key="1">
    <source>
        <dbReference type="SAM" id="Phobius"/>
    </source>
</evidence>
<dbReference type="EMBL" id="JADIND010000219">
    <property type="protein sequence ID" value="MBO8431646.1"/>
    <property type="molecule type" value="Genomic_DNA"/>
</dbReference>
<keyword evidence="1" id="KW-0472">Membrane</keyword>
<keyword evidence="1" id="KW-0812">Transmembrane</keyword>
<reference evidence="3" key="2">
    <citation type="journal article" date="2021" name="PeerJ">
        <title>Extensive microbial diversity within the chicken gut microbiome revealed by metagenomics and culture.</title>
        <authorList>
            <person name="Gilroy R."/>
            <person name="Ravi A."/>
            <person name="Getino M."/>
            <person name="Pursley I."/>
            <person name="Horton D.L."/>
            <person name="Alikhan N.F."/>
            <person name="Baker D."/>
            <person name="Gharbi K."/>
            <person name="Hall N."/>
            <person name="Watson M."/>
            <person name="Adriaenssens E.M."/>
            <person name="Foster-Nyarko E."/>
            <person name="Jarju S."/>
            <person name="Secka A."/>
            <person name="Antonio M."/>
            <person name="Oren A."/>
            <person name="Chaudhuri R.R."/>
            <person name="La Ragione R."/>
            <person name="Hildebrand F."/>
            <person name="Pallen M.J."/>
        </authorList>
    </citation>
    <scope>NUCLEOTIDE SEQUENCE</scope>
    <source>
        <strain evidence="3">10192</strain>
    </source>
</reference>
<evidence type="ECO:0000313" key="4">
    <source>
        <dbReference type="Proteomes" id="UP000823632"/>
    </source>
</evidence>
<evidence type="ECO:0000313" key="3">
    <source>
        <dbReference type="EMBL" id="MBO8431646.1"/>
    </source>
</evidence>
<sequence length="235" mass="27696">MEDIILFSLIMLPIIIIPVIRFVLRYNEYKNSNYYRTTQNSYGSVFWDSGKYGEYSLSRYLQPFESMGCKFLFNLYIPRENGKTTEVDIIMFHPKCLCVIESKNYSGWIFGHERQKMWTQTLPVCYGESHKERFYNPIMQNATHIRSIRRLIDDRIPIYSVIAFSDKCKLKKVTVKSNNILVTYYSQLAKDLKIRLTAETIKSTISQELVEDAYLKLLPYSQVSELIKSEHICNI</sequence>
<keyword evidence="1" id="KW-1133">Transmembrane helix</keyword>
<accession>A0A9D9H0B3</accession>